<dbReference type="InterPro" id="IPR036971">
    <property type="entry name" value="PDEase_catalytic_dom_sf"/>
</dbReference>
<dbReference type="GO" id="GO:0046872">
    <property type="term" value="F:metal ion binding"/>
    <property type="evidence" value="ECO:0007669"/>
    <property type="project" value="UniProtKB-KW"/>
</dbReference>
<evidence type="ECO:0000256" key="2">
    <source>
        <dbReference type="ARBA" id="ARBA00022801"/>
    </source>
</evidence>
<dbReference type="InterPro" id="IPR002073">
    <property type="entry name" value="PDEase_catalytic_dom"/>
</dbReference>
<dbReference type="Pfam" id="PF00233">
    <property type="entry name" value="PDEase_I"/>
    <property type="match status" value="1"/>
</dbReference>
<dbReference type="GO" id="GO:0007165">
    <property type="term" value="P:signal transduction"/>
    <property type="evidence" value="ECO:0007669"/>
    <property type="project" value="InterPro"/>
</dbReference>
<feature type="binding site" evidence="5">
    <location>
        <position position="258"/>
    </location>
    <ligand>
        <name>Zn(2+)</name>
        <dbReference type="ChEBI" id="CHEBI:29105"/>
        <label>1</label>
    </ligand>
</feature>
<dbReference type="InterPro" id="IPR023088">
    <property type="entry name" value="PDEase"/>
</dbReference>
<feature type="domain" description="PDEase" evidence="6">
    <location>
        <begin position="131"/>
        <end position="474"/>
    </location>
</feature>
<evidence type="ECO:0000256" key="1">
    <source>
        <dbReference type="ARBA" id="ARBA00022723"/>
    </source>
</evidence>
<feature type="binding site" evidence="4">
    <location>
        <position position="428"/>
    </location>
    <ligand>
        <name>AMP</name>
        <dbReference type="ChEBI" id="CHEBI:456215"/>
    </ligand>
</feature>
<feature type="binding site" evidence="4">
    <location>
        <position position="259"/>
    </location>
    <ligand>
        <name>AMP</name>
        <dbReference type="ChEBI" id="CHEBI:456215"/>
    </ligand>
</feature>
<feature type="binding site" evidence="5">
    <location>
        <position position="259"/>
    </location>
    <ligand>
        <name>Zn(2+)</name>
        <dbReference type="ChEBI" id="CHEBI:29105"/>
        <label>1</label>
    </ligand>
</feature>
<reference evidence="8" key="1">
    <citation type="submission" date="2016-11" db="EMBL/GenBank/DDBJ databases">
        <authorList>
            <person name="Guldener U."/>
        </authorList>
    </citation>
    <scope>NUCLEOTIDE SEQUENCE [LARGE SCALE GENOMIC DNA]</scope>
</reference>
<dbReference type="EMBL" id="FQNF01000014">
    <property type="protein sequence ID" value="SGZ38926.1"/>
    <property type="molecule type" value="Genomic_DNA"/>
</dbReference>
<dbReference type="PROSITE" id="PS51845">
    <property type="entry name" value="PDEASE_I_2"/>
    <property type="match status" value="1"/>
</dbReference>
<gene>
    <name evidence="7" type="ORF">HGUI_01126</name>
</gene>
<evidence type="ECO:0000259" key="6">
    <source>
        <dbReference type="PROSITE" id="PS51845"/>
    </source>
</evidence>
<dbReference type="GO" id="GO:0004114">
    <property type="term" value="F:3',5'-cyclic-nucleotide phosphodiesterase activity"/>
    <property type="evidence" value="ECO:0007669"/>
    <property type="project" value="InterPro"/>
</dbReference>
<evidence type="ECO:0000256" key="4">
    <source>
        <dbReference type="PIRSR" id="PIRSR623088-2"/>
    </source>
</evidence>
<evidence type="ECO:0000256" key="3">
    <source>
        <dbReference type="PIRSR" id="PIRSR623088-1"/>
    </source>
</evidence>
<dbReference type="InterPro" id="IPR003607">
    <property type="entry name" value="HD/PDEase_dom"/>
</dbReference>
<dbReference type="SUPFAM" id="SSF109604">
    <property type="entry name" value="HD-domain/PDEase-like"/>
    <property type="match status" value="1"/>
</dbReference>
<feature type="active site" description="Proton donor" evidence="3">
    <location>
        <position position="222"/>
    </location>
</feature>
<sequence length="474" mass="55458">MIFVLHNKHFNHKDSHVFSIQYTNLKDLIIIILQLRQHVLDYNTVDDIVIINDYQDIKQDIEYLINYVFNVLNIKLLNDINNINIHFNYKDKVINRTFDTKCSNTYYSLVNHLTNIDHFTVNNPKVTKILTNITFADLLTLRIPKNMISTKNIKEIEDKTYLVSESTFNNWTFNCNTFTRLQLLQISLNIIRQSCKNISHNQNLDIVVILCELNYHRDNAFHNFFHAVDVLQATSILIKSLDLNEVDKFTLLISTLFHDSCHNGNNNAMLQKNDAIHKLIGDTSILENIHFKILHHLFINLLNINLINNLNHRLRFNHLKLNNLDLTLSKDLILATDMQSHKNYLKILEGNLTHLNLLQIIIKAADISNVTRPLLISSQWAYRISKEFQSYELLEEGSKKTPMDEHVDVGALSVERCCQLQPNTPNTQIFFIENFASTFFGALNKKFSAEHAIFEELFTNLRNNYEYWKEVVKK</sequence>
<dbReference type="Gene3D" id="1.10.1300.10">
    <property type="entry name" value="3'5'-cyclic nucleotide phosphodiesterase, catalytic domain"/>
    <property type="match status" value="1"/>
</dbReference>
<dbReference type="PRINTS" id="PR00387">
    <property type="entry name" value="PDIESTERASE1"/>
</dbReference>
<feature type="binding site" evidence="5">
    <location>
        <position position="226"/>
    </location>
    <ligand>
        <name>Zn(2+)</name>
        <dbReference type="ChEBI" id="CHEBI:29105"/>
        <label>1</label>
    </ligand>
</feature>
<feature type="binding site" evidence="5">
    <location>
        <position position="259"/>
    </location>
    <ligand>
        <name>Zn(2+)</name>
        <dbReference type="ChEBI" id="CHEBI:29105"/>
        <label>2</label>
    </ligand>
</feature>
<name>A0A1L0FH63_9ASCO</name>
<keyword evidence="2" id="KW-0378">Hydrolase</keyword>
<dbReference type="Proteomes" id="UP000183365">
    <property type="component" value="Unassembled WGS sequence"/>
</dbReference>
<accession>A0A1L0FH63</accession>
<evidence type="ECO:0000256" key="5">
    <source>
        <dbReference type="PIRSR" id="PIRSR623088-3"/>
    </source>
</evidence>
<feature type="binding site" evidence="4">
    <location>
        <begin position="222"/>
        <end position="226"/>
    </location>
    <ligand>
        <name>AMP</name>
        <dbReference type="ChEBI" id="CHEBI:456215"/>
    </ligand>
</feature>
<protein>
    <recommendedName>
        <fullName evidence="6">PDEase domain-containing protein</fullName>
    </recommendedName>
</protein>
<organism evidence="7 8">
    <name type="scientific">Hanseniaspora guilliermondii</name>
    <dbReference type="NCBI Taxonomy" id="56406"/>
    <lineage>
        <taxon>Eukaryota</taxon>
        <taxon>Fungi</taxon>
        <taxon>Dikarya</taxon>
        <taxon>Ascomycota</taxon>
        <taxon>Saccharomycotina</taxon>
        <taxon>Saccharomycetes</taxon>
        <taxon>Saccharomycodales</taxon>
        <taxon>Saccharomycodaceae</taxon>
        <taxon>Hanseniaspora</taxon>
    </lineage>
</organism>
<feature type="binding site" evidence="5">
    <location>
        <position position="366"/>
    </location>
    <ligand>
        <name>Zn(2+)</name>
        <dbReference type="ChEBI" id="CHEBI:29105"/>
        <label>1</label>
    </ligand>
</feature>
<feature type="binding site" evidence="4">
    <location>
        <position position="366"/>
    </location>
    <ligand>
        <name>AMP</name>
        <dbReference type="ChEBI" id="CHEBI:456215"/>
    </ligand>
</feature>
<dbReference type="VEuPathDB" id="FungiDB:HGUI_01126"/>
<dbReference type="CDD" id="cd00077">
    <property type="entry name" value="HDc"/>
    <property type="match status" value="1"/>
</dbReference>
<evidence type="ECO:0000313" key="7">
    <source>
        <dbReference type="EMBL" id="SGZ38926.1"/>
    </source>
</evidence>
<keyword evidence="1 5" id="KW-0479">Metal-binding</keyword>
<dbReference type="OrthoDB" id="546632at2759"/>
<keyword evidence="8" id="KW-1185">Reference proteome</keyword>
<proteinExistence type="predicted"/>
<dbReference type="AlphaFoldDB" id="A0A1L0FH63"/>
<evidence type="ECO:0000313" key="8">
    <source>
        <dbReference type="Proteomes" id="UP000183365"/>
    </source>
</evidence>
<dbReference type="PANTHER" id="PTHR11347">
    <property type="entry name" value="CYCLIC NUCLEOTIDE PHOSPHODIESTERASE"/>
    <property type="match status" value="1"/>
</dbReference>